<organism evidence="1">
    <name type="scientific">Candidatus Nitricoxidivorans perseverans</name>
    <dbReference type="NCBI Taxonomy" id="2975601"/>
    <lineage>
        <taxon>Bacteria</taxon>
        <taxon>Pseudomonadati</taxon>
        <taxon>Pseudomonadota</taxon>
        <taxon>Betaproteobacteria</taxon>
        <taxon>Nitrosomonadales</taxon>
        <taxon>Sterolibacteriaceae</taxon>
        <taxon>Candidatus Nitricoxidivorans</taxon>
    </lineage>
</organism>
<accession>A0AA49IYM7</accession>
<dbReference type="KEGG" id="npv:OHM77_00440"/>
<sequence length="51" mass="5897">MFPVEQHRLVSLLVEKVVVSPNELELRLRTNGIERVLLELNTQRNEDKVAA</sequence>
<protein>
    <submittedName>
        <fullName evidence="1">Uncharacterized protein</fullName>
    </submittedName>
</protein>
<name>A0AA49IYM7_9PROT</name>
<evidence type="ECO:0000313" key="1">
    <source>
        <dbReference type="EMBL" id="WIM05789.1"/>
    </source>
</evidence>
<proteinExistence type="predicted"/>
<dbReference type="Proteomes" id="UP001234916">
    <property type="component" value="Chromosome"/>
</dbReference>
<dbReference type="AlphaFoldDB" id="A0AA49IYM7"/>
<reference evidence="1" key="1">
    <citation type="journal article" date="2023" name="Nat. Microbiol.">
        <title>Enrichment and characterization of a nitric oxide-reducing microbial community in a continuous bioreactor.</title>
        <authorList>
            <person name="Garrido-Amador P."/>
            <person name="Stortenbeker N."/>
            <person name="Wessels H.J.C.T."/>
            <person name="Speth D.R."/>
            <person name="Garcia-Heredia I."/>
            <person name="Kartal B."/>
        </authorList>
    </citation>
    <scope>NUCLEOTIDE SEQUENCE</scope>
    <source>
        <strain evidence="1">MAG1</strain>
    </source>
</reference>
<dbReference type="EMBL" id="CP107246">
    <property type="protein sequence ID" value="WIM05789.1"/>
    <property type="molecule type" value="Genomic_DNA"/>
</dbReference>
<gene>
    <name evidence="1" type="ORF">OHM77_00440</name>
</gene>